<protein>
    <recommendedName>
        <fullName evidence="2">Fibrinogen C-terminal domain-containing protein</fullName>
    </recommendedName>
</protein>
<keyword evidence="1" id="KW-0472">Membrane</keyword>
<dbReference type="PANTHER" id="PTHR19143">
    <property type="entry name" value="FIBRINOGEN/TENASCIN/ANGIOPOEITIN"/>
    <property type="match status" value="1"/>
</dbReference>
<evidence type="ECO:0000313" key="3">
    <source>
        <dbReference type="EnsemblMetazoa" id="CLYHEMP025442.1"/>
    </source>
</evidence>
<sequence length="334" mass="38915">KNCDCEENFHLKMKRKKLTFLVFLNFVIIGKLFGAIFNLIGTNRSITATPFHSIEGAPYQKCFSVCHYSPQCFSFEVSRSSTFTGCLFYRQSYHESMTLLNKPGVTYHSLRIAKDCTELYQQGKRTNGVYEIYILGIYRKQLYCEMEIAGGGWMVFQRRFDGSIDFYNADWDAYKEGFGDASGEYWLGNKWLNLLTTSEKYDYLVWAKAFDGDTRMKKMLGVRVENEDEGFKITFEQETQDYSPNELYGMERMNGAKFSTVDTRNDVWSNAEGCAFRFGPWWHLMCHRVAMNGRYSHNGVASSEANGIIWHDWKGYWTSLKESQIMIRPRSFNP</sequence>
<organism evidence="3 4">
    <name type="scientific">Clytia hemisphaerica</name>
    <dbReference type="NCBI Taxonomy" id="252671"/>
    <lineage>
        <taxon>Eukaryota</taxon>
        <taxon>Metazoa</taxon>
        <taxon>Cnidaria</taxon>
        <taxon>Hydrozoa</taxon>
        <taxon>Hydroidolina</taxon>
        <taxon>Leptothecata</taxon>
        <taxon>Obeliida</taxon>
        <taxon>Clytiidae</taxon>
        <taxon>Clytia</taxon>
    </lineage>
</organism>
<dbReference type="InterPro" id="IPR050373">
    <property type="entry name" value="Fibrinogen_C-term_domain"/>
</dbReference>
<dbReference type="GO" id="GO:0005615">
    <property type="term" value="C:extracellular space"/>
    <property type="evidence" value="ECO:0007669"/>
    <property type="project" value="TreeGrafter"/>
</dbReference>
<evidence type="ECO:0000256" key="1">
    <source>
        <dbReference type="SAM" id="Phobius"/>
    </source>
</evidence>
<dbReference type="Pfam" id="PF00147">
    <property type="entry name" value="Fibrinogen_C"/>
    <property type="match status" value="1"/>
</dbReference>
<feature type="domain" description="Fibrinogen C-terminal" evidence="2">
    <location>
        <begin position="107"/>
        <end position="331"/>
    </location>
</feature>
<evidence type="ECO:0000313" key="4">
    <source>
        <dbReference type="Proteomes" id="UP000594262"/>
    </source>
</evidence>
<accession>A0A7M6DRW4</accession>
<reference evidence="3" key="1">
    <citation type="submission" date="2021-01" db="UniProtKB">
        <authorList>
            <consortium name="EnsemblMetazoa"/>
        </authorList>
    </citation>
    <scope>IDENTIFICATION</scope>
</reference>
<keyword evidence="1" id="KW-0812">Transmembrane</keyword>
<dbReference type="AlphaFoldDB" id="A0A7M6DRW4"/>
<dbReference type="NCBIfam" id="NF040941">
    <property type="entry name" value="GGGWT_bact"/>
    <property type="match status" value="1"/>
</dbReference>
<proteinExistence type="predicted"/>
<dbReference type="InterPro" id="IPR036056">
    <property type="entry name" value="Fibrinogen-like_C"/>
</dbReference>
<keyword evidence="4" id="KW-1185">Reference proteome</keyword>
<dbReference type="OrthoDB" id="9990035at2759"/>
<dbReference type="SUPFAM" id="SSF56496">
    <property type="entry name" value="Fibrinogen C-terminal domain-like"/>
    <property type="match status" value="1"/>
</dbReference>
<dbReference type="PROSITE" id="PS51406">
    <property type="entry name" value="FIBRINOGEN_C_2"/>
    <property type="match status" value="1"/>
</dbReference>
<keyword evidence="1" id="KW-1133">Transmembrane helix</keyword>
<name>A0A7M6DRW4_9CNID</name>
<dbReference type="Proteomes" id="UP000594262">
    <property type="component" value="Unplaced"/>
</dbReference>
<feature type="transmembrane region" description="Helical" evidence="1">
    <location>
        <begin position="18"/>
        <end position="40"/>
    </location>
</feature>
<evidence type="ECO:0000259" key="2">
    <source>
        <dbReference type="PROSITE" id="PS51406"/>
    </source>
</evidence>
<dbReference type="InterPro" id="IPR002181">
    <property type="entry name" value="Fibrinogen_a/b/g_C_dom"/>
</dbReference>
<dbReference type="Gene3D" id="3.90.215.10">
    <property type="entry name" value="Gamma Fibrinogen, chain A, domain 1"/>
    <property type="match status" value="1"/>
</dbReference>
<dbReference type="EnsemblMetazoa" id="CLYHEMT025442.1">
    <property type="protein sequence ID" value="CLYHEMP025442.1"/>
    <property type="gene ID" value="CLYHEMG025442"/>
</dbReference>
<dbReference type="CDD" id="cd00087">
    <property type="entry name" value="FReD"/>
    <property type="match status" value="1"/>
</dbReference>
<dbReference type="InterPro" id="IPR014716">
    <property type="entry name" value="Fibrinogen_a/b/g_C_1"/>
</dbReference>
<dbReference type="SMART" id="SM00186">
    <property type="entry name" value="FBG"/>
    <property type="match status" value="1"/>
</dbReference>